<dbReference type="InterPro" id="IPR023509">
    <property type="entry name" value="DTD-like_sf"/>
</dbReference>
<dbReference type="GO" id="GO:0051499">
    <property type="term" value="F:D-aminoacyl-tRNA deacylase activity"/>
    <property type="evidence" value="ECO:0007669"/>
    <property type="project" value="UniProtKB-EC"/>
</dbReference>
<gene>
    <name evidence="2 3" type="primary">dtd</name>
    <name evidence="3" type="ORF">RWD45_08285</name>
</gene>
<dbReference type="InterPro" id="IPR003732">
    <property type="entry name" value="Daa-tRNA_deacyls_DTD"/>
</dbReference>
<dbReference type="SUPFAM" id="SSF69500">
    <property type="entry name" value="DTD-like"/>
    <property type="match status" value="1"/>
</dbReference>
<comment type="domain">
    <text evidence="2">A Gly-cisPro motif from one monomer fits into the active site of the other monomer to allow specific chiral rejection of L-amino acids.</text>
</comment>
<reference evidence="3 4" key="1">
    <citation type="submission" date="2023-10" db="EMBL/GenBank/DDBJ databases">
        <title>Virgibacillus soli CC-YMP-6 genome.</title>
        <authorList>
            <person name="Miliotis G."/>
            <person name="Sengupta P."/>
            <person name="Hameed A."/>
            <person name="Chuvochina M."/>
            <person name="Mcdonagh F."/>
            <person name="Simpson A.C."/>
            <person name="Singh N.K."/>
            <person name="Rekha P.D."/>
            <person name="Raman K."/>
            <person name="Hugenholtz P."/>
            <person name="Venkateswaran K."/>
        </authorList>
    </citation>
    <scope>NUCLEOTIDE SEQUENCE [LARGE SCALE GENOMIC DNA]</scope>
    <source>
        <strain evidence="3 4">CC-YMP-6</strain>
    </source>
</reference>
<dbReference type="Gene3D" id="3.50.80.10">
    <property type="entry name" value="D-tyrosyl-tRNA(Tyr) deacylase"/>
    <property type="match status" value="1"/>
</dbReference>
<keyword evidence="2 3" id="KW-0378">Hydrolase</keyword>
<comment type="catalytic activity">
    <reaction evidence="2">
        <text>glycyl-tRNA(Ala) + H2O = tRNA(Ala) + glycine + H(+)</text>
        <dbReference type="Rhea" id="RHEA:53744"/>
        <dbReference type="Rhea" id="RHEA-COMP:9657"/>
        <dbReference type="Rhea" id="RHEA-COMP:13640"/>
        <dbReference type="ChEBI" id="CHEBI:15377"/>
        <dbReference type="ChEBI" id="CHEBI:15378"/>
        <dbReference type="ChEBI" id="CHEBI:57305"/>
        <dbReference type="ChEBI" id="CHEBI:78442"/>
        <dbReference type="ChEBI" id="CHEBI:78522"/>
    </reaction>
</comment>
<accession>A0ABU5CQA9</accession>
<keyword evidence="2" id="KW-0820">tRNA-binding</keyword>
<feature type="short sequence motif" description="Gly-cisPro motif, important for rejection of L-amino acids" evidence="2">
    <location>
        <begin position="137"/>
        <end position="138"/>
    </location>
</feature>
<keyword evidence="2" id="KW-0694">RNA-binding</keyword>
<dbReference type="Pfam" id="PF02580">
    <property type="entry name" value="Tyr_Deacylase"/>
    <property type="match status" value="1"/>
</dbReference>
<evidence type="ECO:0000313" key="4">
    <source>
        <dbReference type="Proteomes" id="UP001275315"/>
    </source>
</evidence>
<evidence type="ECO:0000313" key="3">
    <source>
        <dbReference type="EMBL" id="MDY0408558.1"/>
    </source>
</evidence>
<comment type="caution">
    <text evidence="3">The sequence shown here is derived from an EMBL/GenBank/DDBJ whole genome shotgun (WGS) entry which is preliminary data.</text>
</comment>
<dbReference type="HAMAP" id="MF_00518">
    <property type="entry name" value="Deacylase_Dtd"/>
    <property type="match status" value="1"/>
</dbReference>
<dbReference type="NCBIfam" id="TIGR00256">
    <property type="entry name" value="D-aminoacyl-tRNA deacylase"/>
    <property type="match status" value="1"/>
</dbReference>
<comment type="catalytic activity">
    <reaction evidence="2">
        <text>a D-aminoacyl-tRNA + H2O = a tRNA + a D-alpha-amino acid + H(+)</text>
        <dbReference type="Rhea" id="RHEA:13953"/>
        <dbReference type="Rhea" id="RHEA-COMP:10123"/>
        <dbReference type="Rhea" id="RHEA-COMP:10124"/>
        <dbReference type="ChEBI" id="CHEBI:15377"/>
        <dbReference type="ChEBI" id="CHEBI:15378"/>
        <dbReference type="ChEBI" id="CHEBI:59871"/>
        <dbReference type="ChEBI" id="CHEBI:78442"/>
        <dbReference type="ChEBI" id="CHEBI:79333"/>
        <dbReference type="EC" id="3.1.1.96"/>
    </reaction>
</comment>
<comment type="function">
    <text evidence="2">An aminoacyl-tRNA editing enzyme that deacylates mischarged D-aminoacyl-tRNAs. Also deacylates mischarged glycyl-tRNA(Ala), protecting cells against glycine mischarging by AlaRS. Acts via tRNA-based rather than protein-based catalysis; rejects L-amino acids rather than detecting D-amino acids in the active site. By recycling D-aminoacyl-tRNA to D-amino acids and free tRNA molecules, this enzyme counteracts the toxicity associated with the formation of D-aminoacyl-tRNA entities in vivo and helps enforce protein L-homochirality.</text>
</comment>
<dbReference type="EC" id="3.1.1.-" evidence="2"/>
<comment type="subunit">
    <text evidence="2">Homodimer.</text>
</comment>
<comment type="similarity">
    <text evidence="1 2">Belongs to the DTD family.</text>
</comment>
<proteinExistence type="inferred from homology"/>
<evidence type="ECO:0000256" key="1">
    <source>
        <dbReference type="ARBA" id="ARBA00009673"/>
    </source>
</evidence>
<name>A0ABU5CQA9_9BACI</name>
<keyword evidence="4" id="KW-1185">Reference proteome</keyword>
<protein>
    <recommendedName>
        <fullName evidence="2">D-aminoacyl-tRNA deacylase</fullName>
        <shortName evidence="2">DTD</shortName>
        <ecNumber evidence="2">3.1.1.96</ecNumber>
    </recommendedName>
    <alternativeName>
        <fullName evidence="2">Gly-tRNA(Ala) deacylase</fullName>
        <ecNumber evidence="2">3.1.1.-</ecNumber>
    </alternativeName>
</protein>
<dbReference type="EMBL" id="JAWDIQ010000001">
    <property type="protein sequence ID" value="MDY0408558.1"/>
    <property type="molecule type" value="Genomic_DNA"/>
</dbReference>
<dbReference type="PANTHER" id="PTHR10472:SF5">
    <property type="entry name" value="D-AMINOACYL-TRNA DEACYLASE 1"/>
    <property type="match status" value="1"/>
</dbReference>
<dbReference type="CDD" id="cd00563">
    <property type="entry name" value="Dtyr_deacylase"/>
    <property type="match status" value="1"/>
</dbReference>
<organism evidence="3 4">
    <name type="scientific">Paracerasibacillus soli</name>
    <dbReference type="NCBI Taxonomy" id="480284"/>
    <lineage>
        <taxon>Bacteria</taxon>
        <taxon>Bacillati</taxon>
        <taxon>Bacillota</taxon>
        <taxon>Bacilli</taxon>
        <taxon>Bacillales</taxon>
        <taxon>Bacillaceae</taxon>
        <taxon>Paracerasibacillus</taxon>
    </lineage>
</organism>
<keyword evidence="2" id="KW-0963">Cytoplasm</keyword>
<dbReference type="PANTHER" id="PTHR10472">
    <property type="entry name" value="D-TYROSYL-TRNA TYR DEACYLASE"/>
    <property type="match status" value="1"/>
</dbReference>
<comment type="subcellular location">
    <subcellularLocation>
        <location evidence="2">Cytoplasm</location>
    </subcellularLocation>
</comment>
<dbReference type="Proteomes" id="UP001275315">
    <property type="component" value="Unassembled WGS sequence"/>
</dbReference>
<evidence type="ECO:0000256" key="2">
    <source>
        <dbReference type="HAMAP-Rule" id="MF_00518"/>
    </source>
</evidence>
<sequence>MKVVIQRAKDASVRVAGETIGKIDNGLVVLLGVTHDDTIDDVNYIVNKIVNLRIFEDENNKMNLSLKDVKGSILSISQFTLYADTRKGRRPSFVQAAPPNIADELYRTFNELLANENIHVETGQFGAMMDVSFTNVGPVTIIVDSKDNK</sequence>
<dbReference type="EC" id="3.1.1.96" evidence="2"/>
<dbReference type="RefSeq" id="WP_320379283.1">
    <property type="nucleotide sequence ID" value="NZ_JAWDIQ010000001.1"/>
</dbReference>